<keyword evidence="1" id="KW-0413">Isomerase</keyword>
<dbReference type="InterPro" id="IPR036974">
    <property type="entry name" value="PUA_sf"/>
</dbReference>
<dbReference type="SUPFAM" id="SSF88697">
    <property type="entry name" value="PUA domain-like"/>
    <property type="match status" value="1"/>
</dbReference>
<evidence type="ECO:0000259" key="2">
    <source>
        <dbReference type="SMART" id="SM00359"/>
    </source>
</evidence>
<dbReference type="Pfam" id="PF16198">
    <property type="entry name" value="TruB_C_2"/>
    <property type="match status" value="1"/>
</dbReference>
<evidence type="ECO:0000256" key="1">
    <source>
        <dbReference type="ARBA" id="ARBA00023235"/>
    </source>
</evidence>
<dbReference type="GO" id="GO:0031120">
    <property type="term" value="P:snRNA pseudouridine synthesis"/>
    <property type="evidence" value="ECO:0007669"/>
    <property type="project" value="TreeGrafter"/>
</dbReference>
<protein>
    <submittedName>
        <fullName evidence="3">RNA-guided pseudouridylation complex pseudouridine synthase subunit Cbf5</fullName>
    </submittedName>
</protein>
<sequence>MGLGKATRVMNLITKSGKEYICLMEVHCEFSEDKLREVSKQFVGTIYQKPPVRSSVKRRVRKREIYSLDLLEISGRRVLMRISSEPGTYMRKICHDMGILLGCGAHMRELRRTKSGIFKEDTLVTLQQVSEALYLYNNCREEDELRRILIPMEYAFCGIPKIIVDDETVNSLAYGSPLMAPGIVAFQPFKKGDVVALITWKGEGIALGKALLDSKSLGRKGEVVKTDRVLIEKDVYPRTWKK</sequence>
<dbReference type="GO" id="GO:0009982">
    <property type="term" value="F:pseudouridine synthase activity"/>
    <property type="evidence" value="ECO:0007669"/>
    <property type="project" value="InterPro"/>
</dbReference>
<dbReference type="KEGG" id="mhk:DFR87_07265"/>
<dbReference type="Pfam" id="PF01472">
    <property type="entry name" value="PUA"/>
    <property type="match status" value="1"/>
</dbReference>
<name>A0A2U9IU18_9CREN</name>
<dbReference type="PANTHER" id="PTHR23127:SF0">
    <property type="entry name" value="H_ACA RIBONUCLEOPROTEIN COMPLEX SUBUNIT DKC1"/>
    <property type="match status" value="1"/>
</dbReference>
<dbReference type="InterPro" id="IPR015947">
    <property type="entry name" value="PUA-like_sf"/>
</dbReference>
<reference evidence="4" key="3">
    <citation type="submission" date="2020-03" db="EMBL/GenBank/DDBJ databases">
        <title>Sequencing and Assembly of Multiple Reported Metal-Biooxidizing Members of the Extremely Thermoacidophilic Archaeal Family Sulfolobaceae.</title>
        <authorList>
            <person name="Counts J.A."/>
            <person name="Kelly R.M."/>
        </authorList>
    </citation>
    <scope>NUCLEOTIDE SEQUENCE [LARGE SCALE GENOMIC DNA]</scope>
    <source>
        <strain evidence="4">HO1-1</strain>
    </source>
</reference>
<dbReference type="GO" id="GO:0000495">
    <property type="term" value="P:box H/ACA sno(s)RNA 3'-end processing"/>
    <property type="evidence" value="ECO:0007669"/>
    <property type="project" value="TreeGrafter"/>
</dbReference>
<dbReference type="Gene3D" id="2.30.130.10">
    <property type="entry name" value="PUA domain"/>
    <property type="match status" value="1"/>
</dbReference>
<dbReference type="GO" id="GO:0003723">
    <property type="term" value="F:RNA binding"/>
    <property type="evidence" value="ECO:0007669"/>
    <property type="project" value="InterPro"/>
</dbReference>
<dbReference type="FunFam" id="3.30.2350.10:FF:000043">
    <property type="entry name" value="RNA-guided pseudouridylation complex pseudouridine synthase subunit Cbf5"/>
    <property type="match status" value="1"/>
</dbReference>
<dbReference type="InterPro" id="IPR020103">
    <property type="entry name" value="PsdUridine_synth_cat_dom_sf"/>
</dbReference>
<dbReference type="PROSITE" id="PS50890">
    <property type="entry name" value="PUA"/>
    <property type="match status" value="1"/>
</dbReference>
<dbReference type="Gene3D" id="3.30.2350.10">
    <property type="entry name" value="Pseudouridine synthase"/>
    <property type="match status" value="1"/>
</dbReference>
<feature type="domain" description="PUA" evidence="2">
    <location>
        <begin position="160"/>
        <end position="231"/>
    </location>
</feature>
<dbReference type="PANTHER" id="PTHR23127">
    <property type="entry name" value="CENTROMERE/MICROTUBULE BINDING PROTEIN CBF5"/>
    <property type="match status" value="1"/>
</dbReference>
<dbReference type="EMBL" id="CP029287">
    <property type="protein sequence ID" value="AWR99518.1"/>
    <property type="molecule type" value="Genomic_DNA"/>
</dbReference>
<dbReference type="NCBIfam" id="NF003280">
    <property type="entry name" value="PRK04270.1"/>
    <property type="match status" value="1"/>
</dbReference>
<dbReference type="InterPro" id="IPR004802">
    <property type="entry name" value="tRNA_PsdUridine_synth_B_fam"/>
</dbReference>
<accession>A0A2U9IU18</accession>
<dbReference type="AlphaFoldDB" id="A0A2U9IU18"/>
<keyword evidence="4" id="KW-1185">Reference proteome</keyword>
<reference evidence="4" key="2">
    <citation type="submission" date="2020-03" db="EMBL/GenBank/DDBJ databases">
        <title>Complete Genome Sequences of Extremely Thermoacidophilic, Metal-Mobilizing Type-Strain Members of the Archaeal Family Sulfolobaceae: Acidianus brierleyi DSM-1651T, Acidianus sulfidivorans DSM-18786T, Metallosphaera hakonensis DSM-7519T, and Metallosphaera prunae DSM-10039T.</title>
        <authorList>
            <person name="Counts J.A."/>
            <person name="Kelly R.M."/>
        </authorList>
    </citation>
    <scope>NUCLEOTIDE SEQUENCE [LARGE SCALE GENOMIC DNA]</scope>
    <source>
        <strain evidence="4">HO1-1</strain>
    </source>
</reference>
<dbReference type="SMART" id="SM00359">
    <property type="entry name" value="PUA"/>
    <property type="match status" value="1"/>
</dbReference>
<evidence type="ECO:0000313" key="3">
    <source>
        <dbReference type="EMBL" id="AWR99518.1"/>
    </source>
</evidence>
<proteinExistence type="predicted"/>
<dbReference type="CDD" id="cd21148">
    <property type="entry name" value="PUA_Cbf5"/>
    <property type="match status" value="1"/>
</dbReference>
<dbReference type="InterPro" id="IPR032819">
    <property type="entry name" value="TruB_C"/>
</dbReference>
<dbReference type="GO" id="GO:1990481">
    <property type="term" value="P:mRNA pseudouridine synthesis"/>
    <property type="evidence" value="ECO:0007669"/>
    <property type="project" value="TreeGrafter"/>
</dbReference>
<dbReference type="SUPFAM" id="SSF55120">
    <property type="entry name" value="Pseudouridine synthase"/>
    <property type="match status" value="1"/>
</dbReference>
<dbReference type="Proteomes" id="UP000247586">
    <property type="component" value="Chromosome"/>
</dbReference>
<dbReference type="OrthoDB" id="35866at2157"/>
<evidence type="ECO:0000313" key="4">
    <source>
        <dbReference type="Proteomes" id="UP000247586"/>
    </source>
</evidence>
<dbReference type="STRING" id="1293036.GCA_001315825_00295"/>
<reference evidence="3 4" key="1">
    <citation type="submission" date="2018-05" db="EMBL/GenBank/DDBJ databases">
        <title>Complete Genome Sequences of Extremely Thermoacidophilic, Metal-Mobilizing Type-Strain Members of the Archaeal Family Sulfolobaceae: Acidianus brierleyi DSM-1651T, Acidianus sulfidivorans DSM-18786T, Metallosphaera hakonensis DSM-7519T, and Metallosphaera prunae DSM-10039T.</title>
        <authorList>
            <person name="Counts J.A."/>
            <person name="Kelly R.M."/>
        </authorList>
    </citation>
    <scope>NUCLEOTIDE SEQUENCE [LARGE SCALE GENOMIC DNA]</scope>
    <source>
        <strain evidence="3 4">HO1-1</strain>
    </source>
</reference>
<gene>
    <name evidence="3" type="ORF">DFR87_07265</name>
</gene>
<organism evidence="3 4">
    <name type="scientific">Metallosphaera hakonensis JCM 8857 = DSM 7519</name>
    <dbReference type="NCBI Taxonomy" id="1293036"/>
    <lineage>
        <taxon>Archaea</taxon>
        <taxon>Thermoproteota</taxon>
        <taxon>Thermoprotei</taxon>
        <taxon>Sulfolobales</taxon>
        <taxon>Sulfolobaceae</taxon>
        <taxon>Metallosphaera</taxon>
    </lineage>
</organism>
<dbReference type="InterPro" id="IPR002478">
    <property type="entry name" value="PUA"/>
</dbReference>
<dbReference type="GO" id="GO:0031118">
    <property type="term" value="P:rRNA pseudouridine synthesis"/>
    <property type="evidence" value="ECO:0007669"/>
    <property type="project" value="TreeGrafter"/>
</dbReference>
<dbReference type="InterPro" id="IPR002501">
    <property type="entry name" value="PsdUridine_synth_N"/>
</dbReference>
<dbReference type="NCBIfam" id="TIGR00425">
    <property type="entry name" value="CBF5"/>
    <property type="match status" value="1"/>
</dbReference>
<dbReference type="Pfam" id="PF01509">
    <property type="entry name" value="TruB_N"/>
    <property type="match status" value="1"/>
</dbReference>